<dbReference type="AlphaFoldDB" id="A0A8J6CAR9"/>
<proteinExistence type="predicted"/>
<evidence type="ECO:0000313" key="4">
    <source>
        <dbReference type="Proteomes" id="UP000751190"/>
    </source>
</evidence>
<evidence type="ECO:0000313" key="3">
    <source>
        <dbReference type="EMBL" id="KAG8462905.1"/>
    </source>
</evidence>
<dbReference type="EMBL" id="JAGTXO010000018">
    <property type="protein sequence ID" value="KAG8462905.1"/>
    <property type="molecule type" value="Genomic_DNA"/>
</dbReference>
<feature type="coiled-coil region" evidence="1">
    <location>
        <begin position="222"/>
        <end position="256"/>
    </location>
</feature>
<protein>
    <submittedName>
        <fullName evidence="3">Uncharacterized protein</fullName>
    </submittedName>
</protein>
<feature type="coiled-coil region" evidence="1">
    <location>
        <begin position="84"/>
        <end position="132"/>
    </location>
</feature>
<dbReference type="Proteomes" id="UP000751190">
    <property type="component" value="Unassembled WGS sequence"/>
</dbReference>
<comment type="caution">
    <text evidence="3">The sequence shown here is derived from an EMBL/GenBank/DDBJ whole genome shotgun (WGS) entry which is preliminary data.</text>
</comment>
<gene>
    <name evidence="3" type="ORF">KFE25_001678</name>
</gene>
<evidence type="ECO:0000256" key="2">
    <source>
        <dbReference type="SAM" id="MobiDB-lite"/>
    </source>
</evidence>
<feature type="compositionally biased region" description="Low complexity" evidence="2">
    <location>
        <begin position="516"/>
        <end position="529"/>
    </location>
</feature>
<accession>A0A8J6CAR9</accession>
<organism evidence="3 4">
    <name type="scientific">Diacronema lutheri</name>
    <name type="common">Unicellular marine alga</name>
    <name type="synonym">Monochrysis lutheri</name>
    <dbReference type="NCBI Taxonomy" id="2081491"/>
    <lineage>
        <taxon>Eukaryota</taxon>
        <taxon>Haptista</taxon>
        <taxon>Haptophyta</taxon>
        <taxon>Pavlovophyceae</taxon>
        <taxon>Pavlovales</taxon>
        <taxon>Pavlovaceae</taxon>
        <taxon>Diacronema</taxon>
    </lineage>
</organism>
<feature type="region of interest" description="Disordered" evidence="2">
    <location>
        <begin position="402"/>
        <end position="529"/>
    </location>
</feature>
<feature type="region of interest" description="Disordered" evidence="2">
    <location>
        <begin position="54"/>
        <end position="84"/>
    </location>
</feature>
<reference evidence="3" key="1">
    <citation type="submission" date="2021-05" db="EMBL/GenBank/DDBJ databases">
        <title>The genome of the haptophyte Pavlova lutheri (Diacronema luteri, Pavlovales) - a model for lipid biosynthesis in eukaryotic algae.</title>
        <authorList>
            <person name="Hulatt C.J."/>
            <person name="Posewitz M.C."/>
        </authorList>
    </citation>
    <scope>NUCLEOTIDE SEQUENCE</scope>
    <source>
        <strain evidence="3">NIVA-4/92</strain>
    </source>
</reference>
<dbReference type="OrthoDB" id="10572351at2759"/>
<keyword evidence="1" id="KW-0175">Coiled coil</keyword>
<evidence type="ECO:0000256" key="1">
    <source>
        <dbReference type="SAM" id="Coils"/>
    </source>
</evidence>
<sequence>MADAAPAEAARWASAPQTASIERRAIDVPMISCASRRPARSKPPVGLVALRAAAATGARPRSARRPLDELNTASRAAGAPKPDVEAMRELLASTKREAQVLREENASLKVGVARSEREARSAERERDDLLRQHALDSAGDPRLSHRLAEGALVGRLRAHAKQLAVELAARDKELADVRSGAKHARAVELDVERRAYLHETLRLRQLLDAGATDLEAHKAVWKREYEAELRSRLADTRKLEERLAEMRQRERALDEELGRWMGENDTLRAKLAAAAAVGAKGGGGRADAERALAAEVARERERAVAAEEQARITGAAMLARASHLEAELEKAQSKARALGERCSRLEREKRDALRELALEQAAALQARRQADALEAGAVRTGALAAQQRTAAAMSHLVSQHNAAAAKMQAAARRRQSHGSEPARGATDTPVDERSPAAPSAGAVQLGGGTPSARTPAPSGAPPPVEARSMQPMAVAATSGGANAPPARATSCAPPPSATRASADQREPLPAPSPTKSGGFMSSLLGSGSK</sequence>
<keyword evidence="4" id="KW-1185">Reference proteome</keyword>
<feature type="coiled-coil region" evidence="1">
    <location>
        <begin position="289"/>
        <end position="362"/>
    </location>
</feature>
<name>A0A8J6CAR9_DIALT</name>